<proteinExistence type="predicted"/>
<gene>
    <name evidence="1" type="ORF">CEXT_57711</name>
</gene>
<reference evidence="1 2" key="1">
    <citation type="submission" date="2021-06" db="EMBL/GenBank/DDBJ databases">
        <title>Caerostris extrusa draft genome.</title>
        <authorList>
            <person name="Kono N."/>
            <person name="Arakawa K."/>
        </authorList>
    </citation>
    <scope>NUCLEOTIDE SEQUENCE [LARGE SCALE GENOMIC DNA]</scope>
</reference>
<comment type="caution">
    <text evidence="1">The sequence shown here is derived from an EMBL/GenBank/DDBJ whole genome shotgun (WGS) entry which is preliminary data.</text>
</comment>
<sequence>MEDNVSFEINRFPVRELLTLLGDGEEGERVLLFPKQFVATVKPIYPQHVIGSLMNCNRFTLSALHARPLLAEEALLYLQVL</sequence>
<dbReference type="AlphaFoldDB" id="A0AAV4XHF7"/>
<evidence type="ECO:0000313" key="2">
    <source>
        <dbReference type="Proteomes" id="UP001054945"/>
    </source>
</evidence>
<dbReference type="EMBL" id="BPLR01017788">
    <property type="protein sequence ID" value="GIY94465.1"/>
    <property type="molecule type" value="Genomic_DNA"/>
</dbReference>
<protein>
    <submittedName>
        <fullName evidence="1">Uncharacterized protein</fullName>
    </submittedName>
</protein>
<evidence type="ECO:0000313" key="1">
    <source>
        <dbReference type="EMBL" id="GIY94465.1"/>
    </source>
</evidence>
<dbReference type="Proteomes" id="UP001054945">
    <property type="component" value="Unassembled WGS sequence"/>
</dbReference>
<organism evidence="1 2">
    <name type="scientific">Caerostris extrusa</name>
    <name type="common">Bark spider</name>
    <name type="synonym">Caerostris bankana</name>
    <dbReference type="NCBI Taxonomy" id="172846"/>
    <lineage>
        <taxon>Eukaryota</taxon>
        <taxon>Metazoa</taxon>
        <taxon>Ecdysozoa</taxon>
        <taxon>Arthropoda</taxon>
        <taxon>Chelicerata</taxon>
        <taxon>Arachnida</taxon>
        <taxon>Araneae</taxon>
        <taxon>Araneomorphae</taxon>
        <taxon>Entelegynae</taxon>
        <taxon>Araneoidea</taxon>
        <taxon>Araneidae</taxon>
        <taxon>Caerostris</taxon>
    </lineage>
</organism>
<accession>A0AAV4XHF7</accession>
<keyword evidence="2" id="KW-1185">Reference proteome</keyword>
<name>A0AAV4XHF7_CAEEX</name>